<dbReference type="EMBL" id="JAEFCI010002686">
    <property type="protein sequence ID" value="KAG5462070.1"/>
    <property type="molecule type" value="Genomic_DNA"/>
</dbReference>
<name>A0A8H7ZZ95_9FUNG</name>
<comment type="caution">
    <text evidence="1">The sequence shown here is derived from an EMBL/GenBank/DDBJ whole genome shotgun (WGS) entry which is preliminary data.</text>
</comment>
<dbReference type="Proteomes" id="UP000673691">
    <property type="component" value="Unassembled WGS sequence"/>
</dbReference>
<organism evidence="1 2">
    <name type="scientific">Olpidium bornovanus</name>
    <dbReference type="NCBI Taxonomy" id="278681"/>
    <lineage>
        <taxon>Eukaryota</taxon>
        <taxon>Fungi</taxon>
        <taxon>Fungi incertae sedis</taxon>
        <taxon>Olpidiomycota</taxon>
        <taxon>Olpidiomycotina</taxon>
        <taxon>Olpidiomycetes</taxon>
        <taxon>Olpidiales</taxon>
        <taxon>Olpidiaceae</taxon>
        <taxon>Olpidium</taxon>
    </lineage>
</organism>
<reference evidence="1 2" key="1">
    <citation type="journal article" name="Sci. Rep.">
        <title>Genome-scale phylogenetic analyses confirm Olpidium as the closest living zoosporic fungus to the non-flagellated, terrestrial fungi.</title>
        <authorList>
            <person name="Chang Y."/>
            <person name="Rochon D."/>
            <person name="Sekimoto S."/>
            <person name="Wang Y."/>
            <person name="Chovatia M."/>
            <person name="Sandor L."/>
            <person name="Salamov A."/>
            <person name="Grigoriev I.V."/>
            <person name="Stajich J.E."/>
            <person name="Spatafora J.W."/>
        </authorList>
    </citation>
    <scope>NUCLEOTIDE SEQUENCE [LARGE SCALE GENOMIC DNA]</scope>
    <source>
        <strain evidence="1">S191</strain>
    </source>
</reference>
<accession>A0A8H7ZZ95</accession>
<keyword evidence="2" id="KW-1185">Reference proteome</keyword>
<evidence type="ECO:0000313" key="2">
    <source>
        <dbReference type="Proteomes" id="UP000673691"/>
    </source>
</evidence>
<gene>
    <name evidence="1" type="ORF">BJ554DRAFT_5640</name>
</gene>
<proteinExistence type="predicted"/>
<protein>
    <submittedName>
        <fullName evidence="1">Uncharacterized protein</fullName>
    </submittedName>
</protein>
<evidence type="ECO:0000313" key="1">
    <source>
        <dbReference type="EMBL" id="KAG5462070.1"/>
    </source>
</evidence>
<feature type="non-terminal residue" evidence="1">
    <location>
        <position position="1"/>
    </location>
</feature>
<sequence length="192" mass="21666">NKKQRSTLRRRLATSRKTLSRLVSTACDCDALRVGGWLLLGLEGGVGERRERAEARVKESRDNGKKTTPLFRGHPYLRRSARVKQPIAARNVVLHQPLHRSSLGAMLWSSSSFNRLVAPRRFAPTPFSIRSSPWVCPRATTLFFLYRLVFAVRALLPNHFSSIAHSANAYAFHSPFANRGRFKGQIHSLFSA</sequence>
<dbReference type="AlphaFoldDB" id="A0A8H7ZZ95"/>